<evidence type="ECO:0000313" key="3">
    <source>
        <dbReference type="Proteomes" id="UP001381693"/>
    </source>
</evidence>
<gene>
    <name evidence="2" type="ORF">SK128_006597</name>
</gene>
<accession>A0AAN8WLQ8</accession>
<organism evidence="2 3">
    <name type="scientific">Halocaridina rubra</name>
    <name type="common">Hawaiian red shrimp</name>
    <dbReference type="NCBI Taxonomy" id="373956"/>
    <lineage>
        <taxon>Eukaryota</taxon>
        <taxon>Metazoa</taxon>
        <taxon>Ecdysozoa</taxon>
        <taxon>Arthropoda</taxon>
        <taxon>Crustacea</taxon>
        <taxon>Multicrustacea</taxon>
        <taxon>Malacostraca</taxon>
        <taxon>Eumalacostraca</taxon>
        <taxon>Eucarida</taxon>
        <taxon>Decapoda</taxon>
        <taxon>Pleocyemata</taxon>
        <taxon>Caridea</taxon>
        <taxon>Atyoidea</taxon>
        <taxon>Atyidae</taxon>
        <taxon>Halocaridina</taxon>
    </lineage>
</organism>
<dbReference type="Proteomes" id="UP001381693">
    <property type="component" value="Unassembled WGS sequence"/>
</dbReference>
<dbReference type="AlphaFoldDB" id="A0AAN8WLQ8"/>
<evidence type="ECO:0000313" key="2">
    <source>
        <dbReference type="EMBL" id="KAK7065263.1"/>
    </source>
</evidence>
<dbReference type="EMBL" id="JAXCGZ010020836">
    <property type="protein sequence ID" value="KAK7065263.1"/>
    <property type="molecule type" value="Genomic_DNA"/>
</dbReference>
<proteinExistence type="predicted"/>
<sequence>MEASYYSAYVDNSVLVAEGKWWKVIIHTDNQSSTSHWMNVEVIEGLMIPAPVPEEEKQIFKHAPGSNLEFDVQDTSVEDRMSDMTPSKCHHDRFSDMSLRSS</sequence>
<comment type="caution">
    <text evidence="2">The sequence shown here is derived from an EMBL/GenBank/DDBJ whole genome shotgun (WGS) entry which is preliminary data.</text>
</comment>
<reference evidence="2 3" key="1">
    <citation type="submission" date="2023-11" db="EMBL/GenBank/DDBJ databases">
        <title>Halocaridina rubra genome assembly.</title>
        <authorList>
            <person name="Smith C."/>
        </authorList>
    </citation>
    <scope>NUCLEOTIDE SEQUENCE [LARGE SCALE GENOMIC DNA]</scope>
    <source>
        <strain evidence="2">EP-1</strain>
        <tissue evidence="2">Whole</tissue>
    </source>
</reference>
<evidence type="ECO:0000256" key="1">
    <source>
        <dbReference type="SAM" id="MobiDB-lite"/>
    </source>
</evidence>
<name>A0AAN8WLQ8_HALRR</name>
<feature type="region of interest" description="Disordered" evidence="1">
    <location>
        <begin position="79"/>
        <end position="102"/>
    </location>
</feature>
<protein>
    <submittedName>
        <fullName evidence="2">Uncharacterized protein</fullName>
    </submittedName>
</protein>
<keyword evidence="3" id="KW-1185">Reference proteome</keyword>